<accession>A0A481W788</accession>
<keyword evidence="2" id="KW-1185">Reference proteome</keyword>
<organism evidence="1 2">
    <name type="scientific">Fusobacterium phage Fnu1</name>
    <dbReference type="NCBI Taxonomy" id="2530024"/>
    <lineage>
        <taxon>Viruses</taxon>
        <taxon>Duplodnaviria</taxon>
        <taxon>Heunggongvirae</taxon>
        <taxon>Uroviricota</taxon>
        <taxon>Caudoviricetes</taxon>
        <taxon>Latrobevirus</taxon>
        <taxon>Latrobevirus FNU1</taxon>
    </lineage>
</organism>
<sequence length="211" mass="24565">MLNNMIEPSIIEIGDNLFTEGIESTVSNSKVYGLQNALRVSGFPMREDKDFKEELQKSLNRGKRLGKLESSTGEDNYLCGVIVQFDLNISIKMWTEFQRYHFVDIISSQSTMHKIVKMGDIMFDPYTPQIVINAFNQVKKEYLENSTPTNYLRLLMSIPCGLKLTAGITTNYRQLKTIYKQRKNHKLPQWREFCKWILTLPYFKELTGITE</sequence>
<dbReference type="Proteomes" id="UP000292160">
    <property type="component" value="Segment"/>
</dbReference>
<dbReference type="RefSeq" id="YP_010082911.1">
    <property type="nucleotide sequence ID" value="NC_055035.1"/>
</dbReference>
<dbReference type="EMBL" id="MK554696">
    <property type="protein sequence ID" value="QBJ04112.1"/>
    <property type="molecule type" value="Genomic_DNA"/>
</dbReference>
<dbReference type="GeneID" id="65071919"/>
<name>A0A481W788_9CAUD</name>
<protein>
    <submittedName>
        <fullName evidence="1">Uncharacterized protein</fullName>
    </submittedName>
</protein>
<proteinExistence type="predicted"/>
<reference evidence="1 2" key="1">
    <citation type="submission" date="2019-02" db="EMBL/GenBank/DDBJ databases">
        <title>Genomic, morphological and functional characterisation of novel bacteriophage Fnu1 capable of disrupt Fusobacterium nucleatum biofilm.</title>
        <authorList>
            <person name="Kabwe M."/>
            <person name="Brown T.L."/>
            <person name="Dashper S."/>
            <person name="Speirs L."/>
            <person name="Ku H."/>
            <person name="Petrovski S."/>
            <person name="Chan H.T."/>
            <person name="Lock P."/>
            <person name="Tucci J."/>
        </authorList>
    </citation>
    <scope>NUCLEOTIDE SEQUENCE [LARGE SCALE GENOMIC DNA]</scope>
</reference>
<evidence type="ECO:0000313" key="1">
    <source>
        <dbReference type="EMBL" id="QBJ04112.1"/>
    </source>
</evidence>
<dbReference type="KEGG" id="vg:65071919"/>
<evidence type="ECO:0000313" key="2">
    <source>
        <dbReference type="Proteomes" id="UP000292160"/>
    </source>
</evidence>